<feature type="domain" description="Transglycosylase SLT" evidence="2">
    <location>
        <begin position="13"/>
        <end position="304"/>
    </location>
</feature>
<dbReference type="SUPFAM" id="SSF53955">
    <property type="entry name" value="Lysozyme-like"/>
    <property type="match status" value="1"/>
</dbReference>
<gene>
    <name evidence="3" type="primary">MltB</name>
    <name evidence="3" type="ORF">STA1M1_01180</name>
</gene>
<dbReference type="InterPro" id="IPR002477">
    <property type="entry name" value="Peptidoglycan-bd-like"/>
</dbReference>
<dbReference type="Gene3D" id="1.10.530.10">
    <property type="match status" value="1"/>
</dbReference>
<accession>A0ABQ5LMK8</accession>
<dbReference type="CDD" id="cd13399">
    <property type="entry name" value="Slt35-like"/>
    <property type="match status" value="1"/>
</dbReference>
<dbReference type="SUPFAM" id="SSF47090">
    <property type="entry name" value="PGBD-like"/>
    <property type="match status" value="1"/>
</dbReference>
<evidence type="ECO:0000313" key="4">
    <source>
        <dbReference type="Proteomes" id="UP001144205"/>
    </source>
</evidence>
<reference evidence="3" key="1">
    <citation type="journal article" date="2023" name="Int. J. Syst. Evol. Microbiol.">
        <title>Sinisalibacter aestuarii sp. nov., isolated from estuarine sediment of the Arakawa River.</title>
        <authorList>
            <person name="Arafat S.T."/>
            <person name="Hirano S."/>
            <person name="Sato A."/>
            <person name="Takeuchi K."/>
            <person name="Yasuda T."/>
            <person name="Terahara T."/>
            <person name="Hamada M."/>
            <person name="Kobayashi T."/>
        </authorList>
    </citation>
    <scope>NUCLEOTIDE SEQUENCE</scope>
    <source>
        <strain evidence="3">B-399</strain>
    </source>
</reference>
<dbReference type="InterPro" id="IPR036366">
    <property type="entry name" value="PGBDSf"/>
</dbReference>
<dbReference type="InterPro" id="IPR043426">
    <property type="entry name" value="MltB-like"/>
</dbReference>
<evidence type="ECO:0000259" key="1">
    <source>
        <dbReference type="Pfam" id="PF01471"/>
    </source>
</evidence>
<comment type="caution">
    <text evidence="3">The sequence shown here is derived from an EMBL/GenBank/DDBJ whole genome shotgun (WGS) entry which is preliminary data.</text>
</comment>
<protein>
    <submittedName>
        <fullName evidence="3">Murein transglycosylase</fullName>
    </submittedName>
</protein>
<dbReference type="InterPro" id="IPR036365">
    <property type="entry name" value="PGBD-like_sf"/>
</dbReference>
<dbReference type="PANTHER" id="PTHR30163">
    <property type="entry name" value="MEMBRANE-BOUND LYTIC MUREIN TRANSGLYCOSYLASE B"/>
    <property type="match status" value="1"/>
</dbReference>
<organism evidence="3 4">
    <name type="scientific">Sinisalibacter aestuarii</name>
    <dbReference type="NCBI Taxonomy" id="2949426"/>
    <lineage>
        <taxon>Bacteria</taxon>
        <taxon>Pseudomonadati</taxon>
        <taxon>Pseudomonadota</taxon>
        <taxon>Alphaproteobacteria</taxon>
        <taxon>Rhodobacterales</taxon>
        <taxon>Roseobacteraceae</taxon>
        <taxon>Sinisalibacter</taxon>
    </lineage>
</organism>
<evidence type="ECO:0000313" key="3">
    <source>
        <dbReference type="EMBL" id="GKY86249.1"/>
    </source>
</evidence>
<dbReference type="RefSeq" id="WP_281840217.1">
    <property type="nucleotide sequence ID" value="NZ_BROH01000001.1"/>
</dbReference>
<dbReference type="NCBIfam" id="TIGR02283">
    <property type="entry name" value="MltB_2"/>
    <property type="match status" value="1"/>
</dbReference>
<dbReference type="InterPro" id="IPR023346">
    <property type="entry name" value="Lysozyme-like_dom_sf"/>
</dbReference>
<feature type="domain" description="Peptidoglycan binding-like" evidence="1">
    <location>
        <begin position="326"/>
        <end position="381"/>
    </location>
</feature>
<sequence>MNTVPHDKENSAFRDWITQELKPRALERQVRKRVFDQATAGIEFLPDVLDRQANQKEFSLAIWDYLEIAASDERARNGRQMLRRHRDLFNRIEKAFGVEPEIVTAIWGLETGYGVVRGEVPTLSALATLAWRGARARYFEEELIAAFRLIQTRGCAPVALRGSWAGAIGHGQFMPSSVIDFAVDFDRDGIPDICGDDPTDALASIANYLQKHAWKKGQPWGLELRLPDGFDYALTGLDQIMPSRDLARMGVVAADGEPVPDYGPGSILLPAGARGVALFVLRNFHVITSYNKSEAYAIAIGHLSHRIVGGRPFHGTWPQQDRVLTRDDIGEAQYLLTRAGFDTLGIDGLRGPNTLRAARNWQIAQRRLPDGYINEEMLAQLRRKERGQGADA</sequence>
<dbReference type="PANTHER" id="PTHR30163:SF8">
    <property type="entry name" value="LYTIC MUREIN TRANSGLYCOSYLASE"/>
    <property type="match status" value="1"/>
</dbReference>
<name>A0ABQ5LMK8_9RHOB</name>
<proteinExistence type="predicted"/>
<dbReference type="Gene3D" id="1.10.101.10">
    <property type="entry name" value="PGBD-like superfamily/PGBD"/>
    <property type="match status" value="1"/>
</dbReference>
<dbReference type="InterPro" id="IPR011970">
    <property type="entry name" value="MltB_2"/>
</dbReference>
<dbReference type="Proteomes" id="UP001144205">
    <property type="component" value="Unassembled WGS sequence"/>
</dbReference>
<dbReference type="EMBL" id="BROH01000001">
    <property type="protein sequence ID" value="GKY86249.1"/>
    <property type="molecule type" value="Genomic_DNA"/>
</dbReference>
<dbReference type="Pfam" id="PF01471">
    <property type="entry name" value="PG_binding_1"/>
    <property type="match status" value="1"/>
</dbReference>
<dbReference type="Pfam" id="PF13406">
    <property type="entry name" value="SLT_2"/>
    <property type="match status" value="1"/>
</dbReference>
<dbReference type="Gene3D" id="1.10.8.350">
    <property type="entry name" value="Bacterial muramidase"/>
    <property type="match status" value="1"/>
</dbReference>
<dbReference type="InterPro" id="IPR031304">
    <property type="entry name" value="SLT_2"/>
</dbReference>
<evidence type="ECO:0000259" key="2">
    <source>
        <dbReference type="Pfam" id="PF13406"/>
    </source>
</evidence>
<keyword evidence="4" id="KW-1185">Reference proteome</keyword>